<dbReference type="CDD" id="cd01680">
    <property type="entry name" value="EFG_like_IV"/>
    <property type="match status" value="1"/>
</dbReference>
<protein>
    <recommendedName>
        <fullName evidence="7">Elongation factor G</fullName>
    </recommendedName>
</protein>
<dbReference type="SUPFAM" id="SSF50447">
    <property type="entry name" value="Translation proteins"/>
    <property type="match status" value="1"/>
</dbReference>
<dbReference type="Pfam" id="PF14492">
    <property type="entry name" value="EFG_III"/>
    <property type="match status" value="1"/>
</dbReference>
<evidence type="ECO:0000256" key="2">
    <source>
        <dbReference type="ARBA" id="ARBA00022741"/>
    </source>
</evidence>
<keyword evidence="4" id="KW-0648">Protein biosynthesis</keyword>
<dbReference type="Gene3D" id="3.30.70.870">
    <property type="entry name" value="Elongation Factor G (Translational Gtpase), domain 3"/>
    <property type="match status" value="1"/>
</dbReference>
<evidence type="ECO:0000313" key="9">
    <source>
        <dbReference type="EMBL" id="TVM15836.1"/>
    </source>
</evidence>
<dbReference type="InterPro" id="IPR041095">
    <property type="entry name" value="EFG_II"/>
</dbReference>
<comment type="caution">
    <text evidence="9">The sequence shown here is derived from an EMBL/GenBank/DDBJ whole genome shotgun (WGS) entry which is preliminary data.</text>
</comment>
<dbReference type="PROSITE" id="PS51722">
    <property type="entry name" value="G_TR_2"/>
    <property type="match status" value="1"/>
</dbReference>
<dbReference type="Pfam" id="PF00009">
    <property type="entry name" value="GTP_EFTU"/>
    <property type="match status" value="1"/>
</dbReference>
<dbReference type="InterPro" id="IPR005225">
    <property type="entry name" value="Small_GTP-bd"/>
</dbReference>
<evidence type="ECO:0000256" key="1">
    <source>
        <dbReference type="ARBA" id="ARBA00005870"/>
    </source>
</evidence>
<dbReference type="InterPro" id="IPR000795">
    <property type="entry name" value="T_Tr_GTP-bd_dom"/>
</dbReference>
<dbReference type="Pfam" id="PF00679">
    <property type="entry name" value="EFG_C"/>
    <property type="match status" value="1"/>
</dbReference>
<proteinExistence type="inferred from homology"/>
<evidence type="ECO:0000256" key="5">
    <source>
        <dbReference type="ARBA" id="ARBA00023134"/>
    </source>
</evidence>
<dbReference type="Gene3D" id="3.40.50.300">
    <property type="entry name" value="P-loop containing nucleotide triphosphate hydrolases"/>
    <property type="match status" value="1"/>
</dbReference>
<dbReference type="SUPFAM" id="SSF54211">
    <property type="entry name" value="Ribosomal protein S5 domain 2-like"/>
    <property type="match status" value="1"/>
</dbReference>
<dbReference type="SMART" id="SM00838">
    <property type="entry name" value="EFG_C"/>
    <property type="match status" value="1"/>
</dbReference>
<dbReference type="EMBL" id="QMIE01000014">
    <property type="protein sequence ID" value="TVM15836.1"/>
    <property type="molecule type" value="Genomic_DNA"/>
</dbReference>
<evidence type="ECO:0000256" key="4">
    <source>
        <dbReference type="ARBA" id="ARBA00022917"/>
    </source>
</evidence>
<gene>
    <name evidence="9" type="primary">fusA</name>
    <name evidence="9" type="ORF">DPQ33_14120</name>
</gene>
<dbReference type="PANTHER" id="PTHR43261">
    <property type="entry name" value="TRANSLATION ELONGATION FACTOR G-RELATED"/>
    <property type="match status" value="1"/>
</dbReference>
<dbReference type="CDD" id="cd16262">
    <property type="entry name" value="EFG_III"/>
    <property type="match status" value="1"/>
</dbReference>
<dbReference type="FunFam" id="3.40.50.300:FF:000029">
    <property type="entry name" value="Elongation factor G"/>
    <property type="match status" value="1"/>
</dbReference>
<dbReference type="SUPFAM" id="SSF52540">
    <property type="entry name" value="P-loop containing nucleoside triphosphate hydrolases"/>
    <property type="match status" value="1"/>
</dbReference>
<dbReference type="PANTHER" id="PTHR43261:SF1">
    <property type="entry name" value="RIBOSOME-RELEASING FACTOR 2, MITOCHONDRIAL"/>
    <property type="match status" value="1"/>
</dbReference>
<dbReference type="InterPro" id="IPR020568">
    <property type="entry name" value="Ribosomal_Su5_D2-typ_SF"/>
</dbReference>
<dbReference type="CDD" id="cd01886">
    <property type="entry name" value="EF-G"/>
    <property type="match status" value="1"/>
</dbReference>
<name>A0A7M3MBZ0_9BACT</name>
<evidence type="ECO:0000256" key="3">
    <source>
        <dbReference type="ARBA" id="ARBA00022768"/>
    </source>
</evidence>
<keyword evidence="3 9" id="KW-0251">Elongation factor</keyword>
<evidence type="ECO:0000256" key="7">
    <source>
        <dbReference type="NCBIfam" id="TIGR00484"/>
    </source>
</evidence>
<dbReference type="InterPro" id="IPR004540">
    <property type="entry name" value="Transl_elong_EFG/EF2"/>
</dbReference>
<accession>A0A7M3MBZ0</accession>
<dbReference type="CDD" id="cd03713">
    <property type="entry name" value="EFG_mtEFG_C"/>
    <property type="match status" value="1"/>
</dbReference>
<keyword evidence="5" id="KW-0342">GTP-binding</keyword>
<dbReference type="OrthoDB" id="9801472at2"/>
<organism evidence="9 10">
    <name type="scientific">Oceanidesulfovibrio indonesiensis</name>
    <dbReference type="NCBI Taxonomy" id="54767"/>
    <lineage>
        <taxon>Bacteria</taxon>
        <taxon>Pseudomonadati</taxon>
        <taxon>Thermodesulfobacteriota</taxon>
        <taxon>Desulfovibrionia</taxon>
        <taxon>Desulfovibrionales</taxon>
        <taxon>Desulfovibrionaceae</taxon>
        <taxon>Oceanidesulfovibrio</taxon>
    </lineage>
</organism>
<dbReference type="InterPro" id="IPR014721">
    <property type="entry name" value="Ribsml_uS5_D2-typ_fold_subgr"/>
</dbReference>
<dbReference type="Gene3D" id="2.40.30.10">
    <property type="entry name" value="Translation factors"/>
    <property type="match status" value="1"/>
</dbReference>
<dbReference type="InterPro" id="IPR005517">
    <property type="entry name" value="Transl_elong_EFG/EF2_IV"/>
</dbReference>
<dbReference type="InterPro" id="IPR000640">
    <property type="entry name" value="EFG_V-like"/>
</dbReference>
<dbReference type="GO" id="GO:0005525">
    <property type="term" value="F:GTP binding"/>
    <property type="evidence" value="ECO:0007669"/>
    <property type="project" value="UniProtKB-UniRule"/>
</dbReference>
<dbReference type="SUPFAM" id="SSF54980">
    <property type="entry name" value="EF-G C-terminal domain-like"/>
    <property type="match status" value="2"/>
</dbReference>
<dbReference type="InterPro" id="IPR035647">
    <property type="entry name" value="EFG_III/V"/>
</dbReference>
<dbReference type="Pfam" id="PF03764">
    <property type="entry name" value="EFG_IV"/>
    <property type="match status" value="1"/>
</dbReference>
<dbReference type="NCBIfam" id="TIGR00231">
    <property type="entry name" value="small_GTP"/>
    <property type="match status" value="1"/>
</dbReference>
<evidence type="ECO:0000259" key="8">
    <source>
        <dbReference type="PROSITE" id="PS51722"/>
    </source>
</evidence>
<dbReference type="RefSeq" id="WP_144303879.1">
    <property type="nucleotide sequence ID" value="NZ_QMIE01000014.1"/>
</dbReference>
<dbReference type="Gene3D" id="3.30.70.240">
    <property type="match status" value="1"/>
</dbReference>
<dbReference type="PROSITE" id="PS00301">
    <property type="entry name" value="G_TR_1"/>
    <property type="match status" value="1"/>
</dbReference>
<dbReference type="SMART" id="SM00889">
    <property type="entry name" value="EFG_IV"/>
    <property type="match status" value="1"/>
</dbReference>
<dbReference type="Gene3D" id="3.30.230.10">
    <property type="match status" value="1"/>
</dbReference>
<dbReference type="InterPro" id="IPR035649">
    <property type="entry name" value="EFG_V"/>
</dbReference>
<keyword evidence="10" id="KW-1185">Reference proteome</keyword>
<dbReference type="AlphaFoldDB" id="A0A7M3MBZ0"/>
<dbReference type="Proteomes" id="UP000448292">
    <property type="component" value="Unassembled WGS sequence"/>
</dbReference>
<dbReference type="PRINTS" id="PR00315">
    <property type="entry name" value="ELONGATNFCT"/>
</dbReference>
<dbReference type="GO" id="GO:0032790">
    <property type="term" value="P:ribosome disassembly"/>
    <property type="evidence" value="ECO:0007669"/>
    <property type="project" value="TreeGrafter"/>
</dbReference>
<dbReference type="InterPro" id="IPR031157">
    <property type="entry name" value="G_TR_CS"/>
</dbReference>
<dbReference type="FunFam" id="3.30.70.870:FF:000001">
    <property type="entry name" value="Elongation factor G"/>
    <property type="match status" value="1"/>
</dbReference>
<dbReference type="InterPro" id="IPR004161">
    <property type="entry name" value="EFTu-like_2"/>
</dbReference>
<keyword evidence="2" id="KW-0547">Nucleotide-binding</keyword>
<dbReference type="InterPro" id="IPR009022">
    <property type="entry name" value="EFG_III"/>
</dbReference>
<comment type="function">
    <text evidence="6">Catalyzes the GTP-dependent ribosomal translocation step during translation elongation. During this step, the ribosome changes from the pre-translocational (PRE) to the post-translocational (POST) state as the newly formed A-site-bound peptidyl-tRNA and P-site-bound deacylated tRNA move to the P and E sites, respectively. Catalyzes the coordinated movement of the two tRNA molecules, the mRNA and conformational changes in the ribosome.</text>
</comment>
<comment type="similarity">
    <text evidence="1">Belongs to the TRAFAC class translation factor GTPase superfamily. Classic translation factor GTPase family. EF-G/EF-2 subfamily.</text>
</comment>
<evidence type="ECO:0000313" key="10">
    <source>
        <dbReference type="Proteomes" id="UP000448292"/>
    </source>
</evidence>
<feature type="domain" description="Tr-type G" evidence="8">
    <location>
        <begin position="11"/>
        <end position="286"/>
    </location>
</feature>
<dbReference type="GO" id="GO:0003924">
    <property type="term" value="F:GTPase activity"/>
    <property type="evidence" value="ECO:0007669"/>
    <property type="project" value="InterPro"/>
</dbReference>
<evidence type="ECO:0000256" key="6">
    <source>
        <dbReference type="ARBA" id="ARBA00024731"/>
    </source>
</evidence>
<dbReference type="GO" id="GO:0003746">
    <property type="term" value="F:translation elongation factor activity"/>
    <property type="evidence" value="ECO:0007669"/>
    <property type="project" value="UniProtKB-UniRule"/>
</dbReference>
<dbReference type="FunFam" id="3.30.70.240:FF:000001">
    <property type="entry name" value="Elongation factor G"/>
    <property type="match status" value="1"/>
</dbReference>
<dbReference type="InterPro" id="IPR027417">
    <property type="entry name" value="P-loop_NTPase"/>
</dbReference>
<dbReference type="InterPro" id="IPR009000">
    <property type="entry name" value="Transl_B-barrel_sf"/>
</dbReference>
<dbReference type="Pfam" id="PF03144">
    <property type="entry name" value="GTP_EFTU_D2"/>
    <property type="match status" value="1"/>
</dbReference>
<reference evidence="9 10" key="1">
    <citation type="submission" date="2018-06" db="EMBL/GenBank/DDBJ databases">
        <title>Complete genome of Desulfovibrio indonesiensis P37SLT.</title>
        <authorList>
            <person name="Crispim J.S."/>
            <person name="Vidigal P.M.P."/>
            <person name="Silva L.C.F."/>
            <person name="Laguardia C.N."/>
            <person name="Araujo L.C."/>
            <person name="Dias R.S."/>
            <person name="Sousa M.P."/>
            <person name="Paula S.O."/>
            <person name="Silva C."/>
        </authorList>
    </citation>
    <scope>NUCLEOTIDE SEQUENCE [LARGE SCALE GENOMIC DNA]</scope>
    <source>
        <strain evidence="9 10">P37SLT</strain>
    </source>
</reference>
<dbReference type="NCBIfam" id="TIGR00484">
    <property type="entry name" value="EF-G"/>
    <property type="match status" value="1"/>
</dbReference>
<sequence>MAPKVSKRRLDKLRNIGIIAHIDAGKTTLTERFLFYSHKIHRMGEVHEGTATMDFMPEEQERGITISSACTTSFWNDHTLNLIDTPGHVDFTIEVERSLRVLDGAVGVFCAVGGVEPQSETVWRQSERFKVPKLAFVNKMDRLGADFEAVLKAIHAKLGATLLPITIPIGEGQEFKGVIDVLTMERLEFDTESMGEQMARHPLTEDERALAEPWRERFFETLADVDESVMEAYLSGAPISLDVLKHTIRRATLSLQLVPIYCGSALKNIGVQSVFDGVCDFLPSPLEAAPPLGHDPKSGKTVTVPPNFDDPLAALVFKVSMVGGRRQTFLRIYAGTLAVGDTVRNVTQDQDERAARLFRVHADHREKIETAAAGDIVVVAGMKLARTGDTLTAPGRQVVLESIESYQPVISVAIEPRNSSEADKLDEVLQKSLAEDPTLSLVHEEDTGQRILSGMGELHLEVVLDRLRREYGVEPRVGKPQVVYQETVTKTAETWGEFHRELGEVMHFGRVQVRIEPLERGADSETRTAVDLEGWPEQWIAAAEEGVSDALQSGVLKGYAVHDVRVTIIGLERKEGESTPAGYHMAAAQAVREGLAKAGPRLLEPLMRVEITVPEEYVGEAVGLLGSLNARVEDIDEVGKGVKLVRGLAAMRSLFGFSTTLRSATQGRAGLSISFARFDALDA</sequence>